<dbReference type="Pfam" id="PF03663">
    <property type="entry name" value="Glyco_hydro_76"/>
    <property type="match status" value="1"/>
</dbReference>
<accession>A0ABW4L738</accession>
<name>A0ABW4L738_9MICO</name>
<dbReference type="EMBL" id="JBHUEE010000006">
    <property type="protein sequence ID" value="MFD1718732.1"/>
    <property type="molecule type" value="Genomic_DNA"/>
</dbReference>
<dbReference type="Proteomes" id="UP001597277">
    <property type="component" value="Unassembled WGS sequence"/>
</dbReference>
<keyword evidence="2" id="KW-1185">Reference proteome</keyword>
<dbReference type="SUPFAM" id="SSF48208">
    <property type="entry name" value="Six-hairpin glycosidases"/>
    <property type="match status" value="1"/>
</dbReference>
<reference evidence="2" key="1">
    <citation type="journal article" date="2019" name="Int. J. Syst. Evol. Microbiol.">
        <title>The Global Catalogue of Microorganisms (GCM) 10K type strain sequencing project: providing services to taxonomists for standard genome sequencing and annotation.</title>
        <authorList>
            <consortium name="The Broad Institute Genomics Platform"/>
            <consortium name="The Broad Institute Genome Sequencing Center for Infectious Disease"/>
            <person name="Wu L."/>
            <person name="Ma J."/>
        </authorList>
    </citation>
    <scope>NUCLEOTIDE SEQUENCE [LARGE SCALE GENOMIC DNA]</scope>
    <source>
        <strain evidence="2">JCM 17130</strain>
    </source>
</reference>
<evidence type="ECO:0000313" key="2">
    <source>
        <dbReference type="Proteomes" id="UP001597277"/>
    </source>
</evidence>
<dbReference type="GO" id="GO:0016787">
    <property type="term" value="F:hydrolase activity"/>
    <property type="evidence" value="ECO:0007669"/>
    <property type="project" value="UniProtKB-KW"/>
</dbReference>
<keyword evidence="1" id="KW-0378">Hydrolase</keyword>
<protein>
    <submittedName>
        <fullName evidence="1">Glycoside hydrolase family 76 protein</fullName>
    </submittedName>
</protein>
<proteinExistence type="predicted"/>
<evidence type="ECO:0000313" key="1">
    <source>
        <dbReference type="EMBL" id="MFD1718732.1"/>
    </source>
</evidence>
<dbReference type="PANTHER" id="PTHR47791">
    <property type="entry name" value="MEIOTICALLY UP-REGULATED GENE 191 PROTEIN"/>
    <property type="match status" value="1"/>
</dbReference>
<dbReference type="InterPro" id="IPR014512">
    <property type="entry name" value="O_gly_hydro"/>
</dbReference>
<dbReference type="InterPro" id="IPR005198">
    <property type="entry name" value="Glyco_hydro_76"/>
</dbReference>
<sequence length="369" mass="41142">MTTTQSPAPGATAAWPDRADLAQRSLDALYGAPEPQLLHNTHPAGDDELFNYWWLAHVIDCRLDAYARTGEESWLDSARRVADNIRRRNGDSLFNDYFDDMLWYALALLRLAEATAETDESDAVTADVLALWDHVVTYGWNDTHGASLSWRRQQPDYKNTPANGPLIILGARLHRRTGEPRFLERARTATAWLEANLVGPDCFVEDGLGREGGTEIDTQWRFTYNQGLYIGACVELFRTTGEAAWLDKAERCALTSIRELATGGVFRHEGEVVDDHVPDAAGGDVGLFKGVWYRYAAQLLDERPVAAVADFVRSSTDILWEHARTRPEPGGEVVLRPGDDWTRPAPAQVGYSTLLSAIMALEVRARMEP</sequence>
<dbReference type="PIRSF" id="PIRSF021505">
    <property type="entry name" value="O_gly_hdrol"/>
    <property type="match status" value="1"/>
</dbReference>
<dbReference type="PANTHER" id="PTHR47791:SF3">
    <property type="entry name" value="MEIOTICALLY UP-REGULATED GENE 191 PROTEIN"/>
    <property type="match status" value="1"/>
</dbReference>
<comment type="caution">
    <text evidence="1">The sequence shown here is derived from an EMBL/GenBank/DDBJ whole genome shotgun (WGS) entry which is preliminary data.</text>
</comment>
<dbReference type="Gene3D" id="1.50.10.20">
    <property type="match status" value="1"/>
</dbReference>
<gene>
    <name evidence="1" type="ORF">ACFSE6_12865</name>
</gene>
<organism evidence="1 2">
    <name type="scientific">Georgenia deserti</name>
    <dbReference type="NCBI Taxonomy" id="2093781"/>
    <lineage>
        <taxon>Bacteria</taxon>
        <taxon>Bacillati</taxon>
        <taxon>Actinomycetota</taxon>
        <taxon>Actinomycetes</taxon>
        <taxon>Micrococcales</taxon>
        <taxon>Bogoriellaceae</taxon>
        <taxon>Georgenia</taxon>
    </lineage>
</organism>
<dbReference type="RefSeq" id="WP_388007597.1">
    <property type="nucleotide sequence ID" value="NZ_JBHUEE010000006.1"/>
</dbReference>
<dbReference type="InterPro" id="IPR053169">
    <property type="entry name" value="MUG_Protein"/>
</dbReference>
<dbReference type="InterPro" id="IPR008928">
    <property type="entry name" value="6-hairpin_glycosidase_sf"/>
</dbReference>